<gene>
    <name evidence="3" type="ORF">D6C19_11940</name>
</gene>
<dbReference type="Proteomes" id="UP000289316">
    <property type="component" value="Unassembled WGS sequence"/>
</dbReference>
<dbReference type="InterPro" id="IPR025948">
    <property type="entry name" value="HTH-like_dom"/>
</dbReference>
<dbReference type="PROSITE" id="PS50994">
    <property type="entry name" value="INTEGRASE"/>
    <property type="match status" value="1"/>
</dbReference>
<evidence type="ECO:0000313" key="3">
    <source>
        <dbReference type="EMBL" id="RXV58921.1"/>
    </source>
</evidence>
<dbReference type="EMBL" id="QZFR01000204">
    <property type="protein sequence ID" value="RXV58921.1"/>
    <property type="molecule type" value="Genomic_DNA"/>
</dbReference>
<name>A0A4Q1ZSA2_9LACO</name>
<evidence type="ECO:0000256" key="1">
    <source>
        <dbReference type="ARBA" id="ARBA00002286"/>
    </source>
</evidence>
<dbReference type="InterPro" id="IPR048020">
    <property type="entry name" value="Transpos_IS3"/>
</dbReference>
<comment type="function">
    <text evidence="1">Involved in the transposition of the insertion sequence.</text>
</comment>
<organism evidence="3 4">
    <name type="scientific">Ligilactobacillus murinus</name>
    <dbReference type="NCBI Taxonomy" id="1622"/>
    <lineage>
        <taxon>Bacteria</taxon>
        <taxon>Bacillati</taxon>
        <taxon>Bacillota</taxon>
        <taxon>Bacilli</taxon>
        <taxon>Lactobacillales</taxon>
        <taxon>Lactobacillaceae</taxon>
        <taxon>Ligilactobacillus</taxon>
    </lineage>
</organism>
<dbReference type="InterPro" id="IPR050900">
    <property type="entry name" value="Transposase_IS3/IS150/IS904"/>
</dbReference>
<dbReference type="AlphaFoldDB" id="A0A4Q1ZSA2"/>
<dbReference type="PANTHER" id="PTHR46889:SF4">
    <property type="entry name" value="TRANSPOSASE INSO FOR INSERTION SEQUENCE ELEMENT IS911B-RELATED"/>
    <property type="match status" value="1"/>
</dbReference>
<comment type="caution">
    <text evidence="3">The sequence shown here is derived from an EMBL/GenBank/DDBJ whole genome shotgun (WGS) entry which is preliminary data.</text>
</comment>
<dbReference type="InterPro" id="IPR001584">
    <property type="entry name" value="Integrase_cat-core"/>
</dbReference>
<evidence type="ECO:0000313" key="4">
    <source>
        <dbReference type="Proteomes" id="UP000289316"/>
    </source>
</evidence>
<feature type="non-terminal residue" evidence="3">
    <location>
        <position position="190"/>
    </location>
</feature>
<proteinExistence type="predicted"/>
<feature type="domain" description="Integrase catalytic" evidence="2">
    <location>
        <begin position="108"/>
        <end position="190"/>
    </location>
</feature>
<protein>
    <submittedName>
        <fullName evidence="3">IS3 family transposase</fullName>
    </submittedName>
</protein>
<dbReference type="Pfam" id="PF00665">
    <property type="entry name" value="rve"/>
    <property type="match status" value="1"/>
</dbReference>
<sequence>MDEILPYTSLKRSTFYYQAQRINRRKNKDEELLKLIKEVKSKHPCFGYRTVTLKLRSQGIKVNHKRVSRIMRENDLSAHMYNKQRRKYNSALGPQGKKAKNLLHRRFDTHLPFQKMVTDVSEFRYGNKTQEERVYLSPIKDLCTDEIVSYSISKHPTTDFVVKPLDALIKLRPKLNYRMTLHSDQGVQYQ</sequence>
<dbReference type="SUPFAM" id="SSF53098">
    <property type="entry name" value="Ribonuclease H-like"/>
    <property type="match status" value="1"/>
</dbReference>
<dbReference type="NCBIfam" id="NF033516">
    <property type="entry name" value="transpos_IS3"/>
    <property type="match status" value="1"/>
</dbReference>
<dbReference type="InterPro" id="IPR012337">
    <property type="entry name" value="RNaseH-like_sf"/>
</dbReference>
<dbReference type="RefSeq" id="WP_225427126.1">
    <property type="nucleotide sequence ID" value="NZ_QZFR01000204.1"/>
</dbReference>
<evidence type="ECO:0000259" key="2">
    <source>
        <dbReference type="PROSITE" id="PS50994"/>
    </source>
</evidence>
<dbReference type="PANTHER" id="PTHR46889">
    <property type="entry name" value="TRANSPOSASE INSF FOR INSERTION SEQUENCE IS3B-RELATED"/>
    <property type="match status" value="1"/>
</dbReference>
<accession>A0A4Q1ZSA2</accession>
<dbReference type="Pfam" id="PF13276">
    <property type="entry name" value="HTH_21"/>
    <property type="match status" value="1"/>
</dbReference>
<reference evidence="3 4" key="1">
    <citation type="submission" date="2018-09" db="EMBL/GenBank/DDBJ databases">
        <title>Murine metabolic-syndrome-specific gut microbial biobank.</title>
        <authorList>
            <person name="Liu C."/>
        </authorList>
    </citation>
    <scope>NUCLEOTIDE SEQUENCE [LARGE SCALE GENOMIC DNA]</scope>
    <source>
        <strain evidence="3 4">C-30</strain>
    </source>
</reference>
<dbReference type="GO" id="GO:0015074">
    <property type="term" value="P:DNA integration"/>
    <property type="evidence" value="ECO:0007669"/>
    <property type="project" value="InterPro"/>
</dbReference>